<name>A0A955J1W3_UNCKA</name>
<dbReference type="GO" id="GO:0006355">
    <property type="term" value="P:regulation of DNA-templated transcription"/>
    <property type="evidence" value="ECO:0007669"/>
    <property type="project" value="InterPro"/>
</dbReference>
<evidence type="ECO:0000259" key="3">
    <source>
        <dbReference type="PROSITE" id="PS51755"/>
    </source>
</evidence>
<proteinExistence type="predicted"/>
<accession>A0A955J1W3</accession>
<organism evidence="4 5">
    <name type="scientific">candidate division WWE3 bacterium</name>
    <dbReference type="NCBI Taxonomy" id="2053526"/>
    <lineage>
        <taxon>Bacteria</taxon>
        <taxon>Katanobacteria</taxon>
    </lineage>
</organism>
<reference evidence="4" key="2">
    <citation type="journal article" date="2021" name="Microbiome">
        <title>Successional dynamics and alternative stable states in a saline activated sludge microbial community over 9 years.</title>
        <authorList>
            <person name="Wang Y."/>
            <person name="Ye J."/>
            <person name="Ju F."/>
            <person name="Liu L."/>
            <person name="Boyd J.A."/>
            <person name="Deng Y."/>
            <person name="Parks D.H."/>
            <person name="Jiang X."/>
            <person name="Yin X."/>
            <person name="Woodcroft B.J."/>
            <person name="Tyson G.W."/>
            <person name="Hugenholtz P."/>
            <person name="Polz M.F."/>
            <person name="Zhang T."/>
        </authorList>
    </citation>
    <scope>NUCLEOTIDE SEQUENCE</scope>
    <source>
        <strain evidence="4">HKST-UBA79</strain>
    </source>
</reference>
<evidence type="ECO:0000256" key="2">
    <source>
        <dbReference type="PROSITE-ProRule" id="PRU01091"/>
    </source>
</evidence>
<dbReference type="PROSITE" id="PS51755">
    <property type="entry name" value="OMPR_PHOB"/>
    <property type="match status" value="1"/>
</dbReference>
<dbReference type="InterPro" id="IPR001867">
    <property type="entry name" value="OmpR/PhoB-type_DNA-bd"/>
</dbReference>
<sequence>MALQSRDYLNKLGFGVTDYLRVDGNNIINSLGVEIKGLTSQENNVLAFLISRVNTVCSYEQLADVLWGDEALERFSMYSINKVVFQIRRKLRINGQHNVAIKTRRNIGYILSY</sequence>
<dbReference type="Pfam" id="PF00486">
    <property type="entry name" value="Trans_reg_C"/>
    <property type="match status" value="1"/>
</dbReference>
<dbReference type="CDD" id="cd00383">
    <property type="entry name" value="trans_reg_C"/>
    <property type="match status" value="1"/>
</dbReference>
<evidence type="ECO:0000313" key="4">
    <source>
        <dbReference type="EMBL" id="MCA9308464.1"/>
    </source>
</evidence>
<dbReference type="AlphaFoldDB" id="A0A955J1W3"/>
<feature type="domain" description="OmpR/PhoB-type" evidence="3">
    <location>
        <begin position="9"/>
        <end position="113"/>
    </location>
</feature>
<keyword evidence="1 2" id="KW-0238">DNA-binding</keyword>
<feature type="DNA-binding region" description="OmpR/PhoB-type" evidence="2">
    <location>
        <begin position="9"/>
        <end position="113"/>
    </location>
</feature>
<comment type="caution">
    <text evidence="4">The sequence shown here is derived from an EMBL/GenBank/DDBJ whole genome shotgun (WGS) entry which is preliminary data.</text>
</comment>
<gene>
    <name evidence="4" type="ORF">KC980_03050</name>
</gene>
<evidence type="ECO:0000313" key="5">
    <source>
        <dbReference type="Proteomes" id="UP000740557"/>
    </source>
</evidence>
<dbReference type="GO" id="GO:0003677">
    <property type="term" value="F:DNA binding"/>
    <property type="evidence" value="ECO:0007669"/>
    <property type="project" value="UniProtKB-UniRule"/>
</dbReference>
<dbReference type="InterPro" id="IPR016032">
    <property type="entry name" value="Sig_transdc_resp-reg_C-effctor"/>
</dbReference>
<reference evidence="4" key="1">
    <citation type="submission" date="2020-04" db="EMBL/GenBank/DDBJ databases">
        <authorList>
            <person name="Zhang T."/>
        </authorList>
    </citation>
    <scope>NUCLEOTIDE SEQUENCE</scope>
    <source>
        <strain evidence="4">HKST-UBA79</strain>
    </source>
</reference>
<dbReference type="SUPFAM" id="SSF46894">
    <property type="entry name" value="C-terminal effector domain of the bipartite response regulators"/>
    <property type="match status" value="1"/>
</dbReference>
<dbReference type="Gene3D" id="1.10.10.10">
    <property type="entry name" value="Winged helix-like DNA-binding domain superfamily/Winged helix DNA-binding domain"/>
    <property type="match status" value="1"/>
</dbReference>
<dbReference type="InterPro" id="IPR036388">
    <property type="entry name" value="WH-like_DNA-bd_sf"/>
</dbReference>
<dbReference type="Proteomes" id="UP000740557">
    <property type="component" value="Unassembled WGS sequence"/>
</dbReference>
<protein>
    <submittedName>
        <fullName evidence="4">Helix-turn-helix domain-containing protein</fullName>
    </submittedName>
</protein>
<dbReference type="GO" id="GO:0000160">
    <property type="term" value="P:phosphorelay signal transduction system"/>
    <property type="evidence" value="ECO:0007669"/>
    <property type="project" value="InterPro"/>
</dbReference>
<dbReference type="EMBL" id="JAGQNX010000091">
    <property type="protein sequence ID" value="MCA9308464.1"/>
    <property type="molecule type" value="Genomic_DNA"/>
</dbReference>
<evidence type="ECO:0000256" key="1">
    <source>
        <dbReference type="ARBA" id="ARBA00023125"/>
    </source>
</evidence>
<dbReference type="SMART" id="SM00862">
    <property type="entry name" value="Trans_reg_C"/>
    <property type="match status" value="1"/>
</dbReference>